<evidence type="ECO:0000256" key="1">
    <source>
        <dbReference type="ARBA" id="ARBA00022723"/>
    </source>
</evidence>
<evidence type="ECO:0000259" key="7">
    <source>
        <dbReference type="PROSITE" id="PS50808"/>
    </source>
</evidence>
<feature type="region of interest" description="Disordered" evidence="6">
    <location>
        <begin position="155"/>
        <end position="190"/>
    </location>
</feature>
<dbReference type="PANTHER" id="PTHR24403:SF105">
    <property type="entry name" value="ZINC FINGER PROTEIN 2-LIKE ISOFORM X1"/>
    <property type="match status" value="1"/>
</dbReference>
<protein>
    <recommendedName>
        <fullName evidence="7">BED-type domain-containing protein</fullName>
    </recommendedName>
</protein>
<dbReference type="InterPro" id="IPR036236">
    <property type="entry name" value="Znf_C2H2_sf"/>
</dbReference>
<dbReference type="Pfam" id="PF02892">
    <property type="entry name" value="zf-BED"/>
    <property type="match status" value="1"/>
</dbReference>
<keyword evidence="3 5" id="KW-0863">Zinc-finger</keyword>
<dbReference type="OrthoDB" id="7360253at2759"/>
<organism evidence="8">
    <name type="scientific">Pectinophora gossypiella</name>
    <name type="common">Cotton pink bollworm</name>
    <name type="synonym">Depressaria gossypiella</name>
    <dbReference type="NCBI Taxonomy" id="13191"/>
    <lineage>
        <taxon>Eukaryota</taxon>
        <taxon>Metazoa</taxon>
        <taxon>Ecdysozoa</taxon>
        <taxon>Arthropoda</taxon>
        <taxon>Hexapoda</taxon>
        <taxon>Insecta</taxon>
        <taxon>Pterygota</taxon>
        <taxon>Neoptera</taxon>
        <taxon>Endopterygota</taxon>
        <taxon>Lepidoptera</taxon>
        <taxon>Glossata</taxon>
        <taxon>Ditrysia</taxon>
        <taxon>Gelechioidea</taxon>
        <taxon>Gelechiidae</taxon>
        <taxon>Apatetrinae</taxon>
        <taxon>Pectinophora</taxon>
    </lineage>
</organism>
<dbReference type="PANTHER" id="PTHR24403">
    <property type="entry name" value="ZINC FINGER PROTEIN"/>
    <property type="match status" value="1"/>
</dbReference>
<dbReference type="EMBL" id="GDQN01009717">
    <property type="protein sequence ID" value="JAT81337.1"/>
    <property type="molecule type" value="Transcribed_RNA"/>
</dbReference>
<evidence type="ECO:0000256" key="4">
    <source>
        <dbReference type="ARBA" id="ARBA00022833"/>
    </source>
</evidence>
<sequence length="357" mass="41761">GEGGAVGDAQGRKRSYLWNFFVELGANLTRCKICSKKLSKNMARHLRLKHPKVYRQMHQHLETKKYSTISKISTSWVKGSWARRYCHRVGEKKYQCNVCSAVLRFPKGLYGNMKRHIRTKHPYVYEKEVNQQRSYVDVSTGDDENIVAEYLSDYEVESKDEESPEKENSNDERGSESDPESTEGKPFLYDSDPELETKVKYLVSKREIPGRKRARNCFWNFFNVVVENHRYACLACNRRVAIFPHSIANLKRHIKNKHKRQYNIIMKYLAENDGDSDKETPISFDKYYFDSEGDDYKCKECGTVINCSDEEQQALFDHIKDTHPDQILAYQEENVENIENEENSQSVAYNVVIIKKE</sequence>
<evidence type="ECO:0000256" key="5">
    <source>
        <dbReference type="PROSITE-ProRule" id="PRU00027"/>
    </source>
</evidence>
<dbReference type="AlphaFoldDB" id="A0A1E1W2Y5"/>
<dbReference type="GO" id="GO:0005634">
    <property type="term" value="C:nucleus"/>
    <property type="evidence" value="ECO:0007669"/>
    <property type="project" value="TreeGrafter"/>
</dbReference>
<evidence type="ECO:0000313" key="8">
    <source>
        <dbReference type="EMBL" id="JAT81337.1"/>
    </source>
</evidence>
<keyword evidence="2" id="KW-0677">Repeat</keyword>
<feature type="compositionally biased region" description="Acidic residues" evidence="6">
    <location>
        <begin position="155"/>
        <end position="164"/>
    </location>
</feature>
<evidence type="ECO:0000256" key="6">
    <source>
        <dbReference type="SAM" id="MobiDB-lite"/>
    </source>
</evidence>
<keyword evidence="4" id="KW-0862">Zinc</keyword>
<evidence type="ECO:0000256" key="2">
    <source>
        <dbReference type="ARBA" id="ARBA00022737"/>
    </source>
</evidence>
<dbReference type="PROSITE" id="PS50808">
    <property type="entry name" value="ZF_BED"/>
    <property type="match status" value="1"/>
</dbReference>
<feature type="compositionally biased region" description="Basic and acidic residues" evidence="6">
    <location>
        <begin position="165"/>
        <end position="176"/>
    </location>
</feature>
<dbReference type="SUPFAM" id="SSF57667">
    <property type="entry name" value="beta-beta-alpha zinc fingers"/>
    <property type="match status" value="1"/>
</dbReference>
<dbReference type="InterPro" id="IPR013087">
    <property type="entry name" value="Znf_C2H2_type"/>
</dbReference>
<feature type="non-terminal residue" evidence="8">
    <location>
        <position position="1"/>
    </location>
</feature>
<dbReference type="InterPro" id="IPR003656">
    <property type="entry name" value="Znf_BED"/>
</dbReference>
<dbReference type="GO" id="GO:0003677">
    <property type="term" value="F:DNA binding"/>
    <property type="evidence" value="ECO:0007669"/>
    <property type="project" value="InterPro"/>
</dbReference>
<reference evidence="8" key="1">
    <citation type="submission" date="2015-09" db="EMBL/GenBank/DDBJ databases">
        <title>De novo assembly of Pectinophora gossypiella (Pink Bollworm) gut transcriptome.</title>
        <authorList>
            <person name="Tassone E.E."/>
        </authorList>
    </citation>
    <scope>NUCLEOTIDE SEQUENCE</scope>
</reference>
<keyword evidence="1" id="KW-0479">Metal-binding</keyword>
<evidence type="ECO:0000256" key="3">
    <source>
        <dbReference type="ARBA" id="ARBA00022771"/>
    </source>
</evidence>
<gene>
    <name evidence="8" type="ORF">g.5597</name>
</gene>
<dbReference type="InterPro" id="IPR050688">
    <property type="entry name" value="Zinc_finger/UBP_domain"/>
</dbReference>
<dbReference type="GO" id="GO:0008270">
    <property type="term" value="F:zinc ion binding"/>
    <property type="evidence" value="ECO:0007669"/>
    <property type="project" value="UniProtKB-KW"/>
</dbReference>
<accession>A0A1E1W2Y5</accession>
<dbReference type="SMART" id="SM00614">
    <property type="entry name" value="ZnF_BED"/>
    <property type="match status" value="3"/>
</dbReference>
<feature type="domain" description="BED-type" evidence="7">
    <location>
        <begin position="213"/>
        <end position="265"/>
    </location>
</feature>
<dbReference type="SMART" id="SM00355">
    <property type="entry name" value="ZnF_C2H2"/>
    <property type="match status" value="4"/>
</dbReference>
<name>A0A1E1W2Y5_PECGO</name>
<dbReference type="GO" id="GO:0045944">
    <property type="term" value="P:positive regulation of transcription by RNA polymerase II"/>
    <property type="evidence" value="ECO:0007669"/>
    <property type="project" value="TreeGrafter"/>
</dbReference>
<proteinExistence type="predicted"/>